<dbReference type="InterPro" id="IPR043129">
    <property type="entry name" value="ATPase_NBD"/>
</dbReference>
<comment type="caution">
    <text evidence="2">The sequence shown here is derived from an EMBL/GenBank/DDBJ whole genome shotgun (WGS) entry which is preliminary data.</text>
</comment>
<dbReference type="SUPFAM" id="SSF46785">
    <property type="entry name" value="Winged helix' DNA-binding domain"/>
    <property type="match status" value="1"/>
</dbReference>
<dbReference type="Gene3D" id="3.30.420.40">
    <property type="match status" value="2"/>
</dbReference>
<gene>
    <name evidence="2" type="ORF">HHJ77_09135</name>
</gene>
<dbReference type="PANTHER" id="PTHR18964:SF149">
    <property type="entry name" value="BIFUNCTIONAL UDP-N-ACETYLGLUCOSAMINE 2-EPIMERASE_N-ACETYLMANNOSAMINE KINASE"/>
    <property type="match status" value="1"/>
</dbReference>
<dbReference type="PANTHER" id="PTHR18964">
    <property type="entry name" value="ROK (REPRESSOR, ORF, KINASE) FAMILY"/>
    <property type="match status" value="1"/>
</dbReference>
<organism evidence="2 3">
    <name type="scientific">Mobiluncus mulieris</name>
    <dbReference type="NCBI Taxonomy" id="2052"/>
    <lineage>
        <taxon>Bacteria</taxon>
        <taxon>Bacillati</taxon>
        <taxon>Actinomycetota</taxon>
        <taxon>Actinomycetes</taxon>
        <taxon>Actinomycetales</taxon>
        <taxon>Actinomycetaceae</taxon>
        <taxon>Mobiluncus</taxon>
    </lineage>
</organism>
<name>A0A7Y0YII6_9ACTO</name>
<dbReference type="EMBL" id="JABCUS010000021">
    <property type="protein sequence ID" value="NMX04078.1"/>
    <property type="molecule type" value="Genomic_DNA"/>
</dbReference>
<evidence type="ECO:0000313" key="3">
    <source>
        <dbReference type="Proteomes" id="UP000575397"/>
    </source>
</evidence>
<dbReference type="Pfam" id="PF00480">
    <property type="entry name" value="ROK"/>
    <property type="match status" value="1"/>
</dbReference>
<dbReference type="RefSeq" id="WP_169763071.1">
    <property type="nucleotide sequence ID" value="NZ_JABCUS010000021.1"/>
</dbReference>
<sequence>MTDLSINAKRLLSSLISSGPSYRAHLARRLGVSRTTATNIVASLLSSGLLEEQLTNQNSLKNLIGTSPQLGLLAAVTYDHGDCHFTLTTLDGRVLRNLTVSYNLATPAQERLDMGVNTLRRILAEANCTEQTLIAIHLAVDTQMDFVTGAVYRTRASREWAEANPRETFYRAFSCILFIENTARLRGLGEYKWGAGSSFKDVYYVHLSWGVTSAHIIKGTLYSGHHGGAGELGHMVYDWNGPLCSCGRFGCLMQYVSIPAFLRDASASLEHPVTLNEFYQLLASHDAAVEKILSRSADILGRCLVNICHLMAPQAIVLGGEIPRFSTDFTPEVAQVIKAQALPLIAENIHVCLAGDNSPSLSRAGIESLRASVTVRNRVPGLHH</sequence>
<evidence type="ECO:0000256" key="1">
    <source>
        <dbReference type="ARBA" id="ARBA00006479"/>
    </source>
</evidence>
<comment type="similarity">
    <text evidence="1">Belongs to the ROK (NagC/XylR) family.</text>
</comment>
<accession>A0A7Y0YII6</accession>
<dbReference type="AlphaFoldDB" id="A0A7Y0YII6"/>
<protein>
    <submittedName>
        <fullName evidence="2">ROK family transcriptional regulator</fullName>
    </submittedName>
</protein>
<dbReference type="Gene3D" id="1.10.10.10">
    <property type="entry name" value="Winged helix-like DNA-binding domain superfamily/Winged helix DNA-binding domain"/>
    <property type="match status" value="1"/>
</dbReference>
<dbReference type="InterPro" id="IPR000600">
    <property type="entry name" value="ROK"/>
</dbReference>
<dbReference type="Proteomes" id="UP000575397">
    <property type="component" value="Unassembled WGS sequence"/>
</dbReference>
<dbReference type="InterPro" id="IPR036390">
    <property type="entry name" value="WH_DNA-bd_sf"/>
</dbReference>
<evidence type="ECO:0000313" key="2">
    <source>
        <dbReference type="EMBL" id="NMX04078.1"/>
    </source>
</evidence>
<reference evidence="2 3" key="1">
    <citation type="submission" date="2020-04" db="EMBL/GenBank/DDBJ databases">
        <title>Antimicrobial susceptibility and clonality of vaginal-derived multi-drug resistant Mobiluncus isolates in China.</title>
        <authorList>
            <person name="Zhang X."/>
        </authorList>
    </citation>
    <scope>NUCLEOTIDE SEQUENCE [LARGE SCALE GENOMIC DNA]</scope>
    <source>
        <strain evidence="2 3">12</strain>
    </source>
</reference>
<proteinExistence type="inferred from homology"/>
<dbReference type="InterPro" id="IPR036388">
    <property type="entry name" value="WH-like_DNA-bd_sf"/>
</dbReference>
<dbReference type="SUPFAM" id="SSF53067">
    <property type="entry name" value="Actin-like ATPase domain"/>
    <property type="match status" value="2"/>
</dbReference>